<evidence type="ECO:0000313" key="1">
    <source>
        <dbReference type="EMBL" id="KXJ87571.1"/>
    </source>
</evidence>
<dbReference type="InParanoid" id="A0A136IRJ5"/>
<name>A0A136IRJ5_9PEZI</name>
<dbReference type="InterPro" id="IPR025363">
    <property type="entry name" value="DUF4267"/>
</dbReference>
<dbReference type="OrthoDB" id="5594884at2759"/>
<dbReference type="Proteomes" id="UP000070501">
    <property type="component" value="Unassembled WGS sequence"/>
</dbReference>
<feature type="non-terminal residue" evidence="1">
    <location>
        <position position="77"/>
    </location>
</feature>
<accession>A0A136IRJ5</accession>
<keyword evidence="2" id="KW-1185">Reference proteome</keyword>
<dbReference type="EMBL" id="KQ964262">
    <property type="protein sequence ID" value="KXJ87571.1"/>
    <property type="molecule type" value="Genomic_DNA"/>
</dbReference>
<dbReference type="Pfam" id="PF14087">
    <property type="entry name" value="DUF4267"/>
    <property type="match status" value="1"/>
</dbReference>
<organism evidence="1 2">
    <name type="scientific">Microdochium bolleyi</name>
    <dbReference type="NCBI Taxonomy" id="196109"/>
    <lineage>
        <taxon>Eukaryota</taxon>
        <taxon>Fungi</taxon>
        <taxon>Dikarya</taxon>
        <taxon>Ascomycota</taxon>
        <taxon>Pezizomycotina</taxon>
        <taxon>Sordariomycetes</taxon>
        <taxon>Xylariomycetidae</taxon>
        <taxon>Xylariales</taxon>
        <taxon>Microdochiaceae</taxon>
        <taxon>Microdochium</taxon>
    </lineage>
</organism>
<protein>
    <submittedName>
        <fullName evidence="1">Uncharacterized protein</fullName>
    </submittedName>
</protein>
<gene>
    <name evidence="1" type="ORF">Micbo1qcDRAFT_167551</name>
</gene>
<dbReference type="AlphaFoldDB" id="A0A136IRJ5"/>
<reference evidence="2" key="1">
    <citation type="submission" date="2016-02" db="EMBL/GenBank/DDBJ databases">
        <title>Draft genome sequence of Microdochium bolleyi, a fungal endophyte of beachgrass.</title>
        <authorList>
            <consortium name="DOE Joint Genome Institute"/>
            <person name="David A.S."/>
            <person name="May G."/>
            <person name="Haridas S."/>
            <person name="Lim J."/>
            <person name="Wang M."/>
            <person name="Labutti K."/>
            <person name="Lipzen A."/>
            <person name="Barry K."/>
            <person name="Grigoriev I.V."/>
        </authorList>
    </citation>
    <scope>NUCLEOTIDE SEQUENCE [LARGE SCALE GENOMIC DNA]</scope>
    <source>
        <strain evidence="2">J235TASD1</strain>
    </source>
</reference>
<sequence>MDYVPTIFKTVSVTFSGLAIWTGLNGLLRPAHFAADFGLSIDSRADSKGAKAQRPSDNPTTQAYVALMGVRQLATGV</sequence>
<proteinExistence type="predicted"/>
<evidence type="ECO:0000313" key="2">
    <source>
        <dbReference type="Proteomes" id="UP000070501"/>
    </source>
</evidence>